<proteinExistence type="inferred from homology"/>
<dbReference type="RefSeq" id="WP_114744574.1">
    <property type="nucleotide sequence ID" value="NZ_QQAY01000002.1"/>
</dbReference>
<sequence>MSYPIRVRAGVVIIENDHILLTEFKDEKSGLHYNFPSGGVEAGESVKEAAKREAWEEGGVEVEIGEFAFSYEYSPHLIDHRFGPVQALSMIFKATLDRNYDSFQPAAPDPRQIGAKWIPIEKLREIKLYPVIQEELLNYLQDGVKGQYIEEHTLFKKV</sequence>
<dbReference type="PROSITE" id="PS51462">
    <property type="entry name" value="NUDIX"/>
    <property type="match status" value="1"/>
</dbReference>
<dbReference type="InterPro" id="IPR020476">
    <property type="entry name" value="Nudix_hydrolase"/>
</dbReference>
<dbReference type="InterPro" id="IPR015797">
    <property type="entry name" value="NUDIX_hydrolase-like_dom_sf"/>
</dbReference>
<protein>
    <submittedName>
        <fullName evidence="5">ADP-ribose pyrophosphatase YjhB (NUDIX family)</fullName>
    </submittedName>
</protein>
<dbReference type="EMBL" id="QQAY01000002">
    <property type="protein sequence ID" value="RDI45759.1"/>
    <property type="molecule type" value="Genomic_DNA"/>
</dbReference>
<evidence type="ECO:0000313" key="5">
    <source>
        <dbReference type="EMBL" id="RDI45759.1"/>
    </source>
</evidence>
<evidence type="ECO:0000259" key="4">
    <source>
        <dbReference type="PROSITE" id="PS51462"/>
    </source>
</evidence>
<dbReference type="GO" id="GO:0016787">
    <property type="term" value="F:hydrolase activity"/>
    <property type="evidence" value="ECO:0007669"/>
    <property type="project" value="UniProtKB-KW"/>
</dbReference>
<reference evidence="5 6" key="1">
    <citation type="submission" date="2018-07" db="EMBL/GenBank/DDBJ databases">
        <title>Genomic Encyclopedia of Type Strains, Phase IV (KMG-IV): sequencing the most valuable type-strain genomes for metagenomic binning, comparative biology and taxonomic classification.</title>
        <authorList>
            <person name="Goeker M."/>
        </authorList>
    </citation>
    <scope>NUCLEOTIDE SEQUENCE [LARGE SCALE GENOMIC DNA]</scope>
    <source>
        <strain evidence="5 6">DSM 25281</strain>
    </source>
</reference>
<dbReference type="PANTHER" id="PTHR43046">
    <property type="entry name" value="GDP-MANNOSE MANNOSYL HYDROLASE"/>
    <property type="match status" value="1"/>
</dbReference>
<gene>
    <name evidence="5" type="ORF">DFR59_102393</name>
</gene>
<evidence type="ECO:0000256" key="3">
    <source>
        <dbReference type="RuleBase" id="RU003476"/>
    </source>
</evidence>
<dbReference type="Proteomes" id="UP000255326">
    <property type="component" value="Unassembled WGS sequence"/>
</dbReference>
<comment type="caution">
    <text evidence="5">The sequence shown here is derived from an EMBL/GenBank/DDBJ whole genome shotgun (WGS) entry which is preliminary data.</text>
</comment>
<dbReference type="CDD" id="cd18880">
    <property type="entry name" value="NUDIX_ADPRase"/>
    <property type="match status" value="1"/>
</dbReference>
<dbReference type="InterPro" id="IPR020084">
    <property type="entry name" value="NUDIX_hydrolase_CS"/>
</dbReference>
<dbReference type="Pfam" id="PF00293">
    <property type="entry name" value="NUDIX"/>
    <property type="match status" value="1"/>
</dbReference>
<dbReference type="PROSITE" id="PS00893">
    <property type="entry name" value="NUDIX_BOX"/>
    <property type="match status" value="1"/>
</dbReference>
<feature type="domain" description="Nudix hydrolase" evidence="4">
    <location>
        <begin position="4"/>
        <end position="144"/>
    </location>
</feature>
<organism evidence="5 6">
    <name type="scientific">Falsibacillus pallidus</name>
    <dbReference type="NCBI Taxonomy" id="493781"/>
    <lineage>
        <taxon>Bacteria</taxon>
        <taxon>Bacillati</taxon>
        <taxon>Bacillota</taxon>
        <taxon>Bacilli</taxon>
        <taxon>Bacillales</taxon>
        <taxon>Bacillaceae</taxon>
        <taxon>Falsibacillus</taxon>
    </lineage>
</organism>
<dbReference type="Gene3D" id="3.90.79.10">
    <property type="entry name" value="Nucleoside Triphosphate Pyrophosphohydrolase"/>
    <property type="match status" value="1"/>
</dbReference>
<dbReference type="PRINTS" id="PR00502">
    <property type="entry name" value="NUDIXFAMILY"/>
</dbReference>
<name>A0A370GQS4_9BACI</name>
<dbReference type="PANTHER" id="PTHR43046:SF14">
    <property type="entry name" value="MUTT_NUDIX FAMILY PROTEIN"/>
    <property type="match status" value="1"/>
</dbReference>
<comment type="cofactor">
    <cofactor evidence="1">
        <name>Mg(2+)</name>
        <dbReference type="ChEBI" id="CHEBI:18420"/>
    </cofactor>
</comment>
<dbReference type="InterPro" id="IPR000086">
    <property type="entry name" value="NUDIX_hydrolase_dom"/>
</dbReference>
<dbReference type="AlphaFoldDB" id="A0A370GQS4"/>
<keyword evidence="6" id="KW-1185">Reference proteome</keyword>
<evidence type="ECO:0000256" key="2">
    <source>
        <dbReference type="ARBA" id="ARBA00022801"/>
    </source>
</evidence>
<keyword evidence="2 3" id="KW-0378">Hydrolase</keyword>
<accession>A0A370GQS4</accession>
<evidence type="ECO:0000313" key="6">
    <source>
        <dbReference type="Proteomes" id="UP000255326"/>
    </source>
</evidence>
<dbReference type="OrthoDB" id="65827at2"/>
<comment type="similarity">
    <text evidence="3">Belongs to the Nudix hydrolase family.</text>
</comment>
<evidence type="ECO:0000256" key="1">
    <source>
        <dbReference type="ARBA" id="ARBA00001946"/>
    </source>
</evidence>
<dbReference type="SUPFAM" id="SSF55811">
    <property type="entry name" value="Nudix"/>
    <property type="match status" value="1"/>
</dbReference>